<protein>
    <submittedName>
        <fullName evidence="1">Uncharacterized protein</fullName>
    </submittedName>
</protein>
<organism evidence="1 2">
    <name type="scientific">Colocasia esculenta</name>
    <name type="common">Wild taro</name>
    <name type="synonym">Arum esculentum</name>
    <dbReference type="NCBI Taxonomy" id="4460"/>
    <lineage>
        <taxon>Eukaryota</taxon>
        <taxon>Viridiplantae</taxon>
        <taxon>Streptophyta</taxon>
        <taxon>Embryophyta</taxon>
        <taxon>Tracheophyta</taxon>
        <taxon>Spermatophyta</taxon>
        <taxon>Magnoliopsida</taxon>
        <taxon>Liliopsida</taxon>
        <taxon>Araceae</taxon>
        <taxon>Aroideae</taxon>
        <taxon>Colocasieae</taxon>
        <taxon>Colocasia</taxon>
    </lineage>
</organism>
<evidence type="ECO:0000313" key="1">
    <source>
        <dbReference type="EMBL" id="MQL85654.1"/>
    </source>
</evidence>
<dbReference type="AlphaFoldDB" id="A0A843UVH0"/>
<sequence>MFQDYRFVNKLLEVQIGQFRGAIAQLRTKNPVNTSLRVDFATLKLPEVVFLPKLHLLLMDSAVGTHIFERFARVMARITFIHIKQFK</sequence>
<gene>
    <name evidence="1" type="ORF">Taro_018177</name>
</gene>
<keyword evidence="2" id="KW-1185">Reference proteome</keyword>
<proteinExistence type="predicted"/>
<comment type="caution">
    <text evidence="1">The sequence shown here is derived from an EMBL/GenBank/DDBJ whole genome shotgun (WGS) entry which is preliminary data.</text>
</comment>
<evidence type="ECO:0000313" key="2">
    <source>
        <dbReference type="Proteomes" id="UP000652761"/>
    </source>
</evidence>
<name>A0A843UVH0_COLES</name>
<accession>A0A843UVH0</accession>
<reference evidence="1" key="1">
    <citation type="submission" date="2017-07" db="EMBL/GenBank/DDBJ databases">
        <title>Taro Niue Genome Assembly and Annotation.</title>
        <authorList>
            <person name="Atibalentja N."/>
            <person name="Keating K."/>
            <person name="Fields C.J."/>
        </authorList>
    </citation>
    <scope>NUCLEOTIDE SEQUENCE</scope>
    <source>
        <strain evidence="1">Niue_2</strain>
        <tissue evidence="1">Leaf</tissue>
    </source>
</reference>
<dbReference type="EMBL" id="NMUH01000841">
    <property type="protein sequence ID" value="MQL85654.1"/>
    <property type="molecule type" value="Genomic_DNA"/>
</dbReference>
<dbReference type="Proteomes" id="UP000652761">
    <property type="component" value="Unassembled WGS sequence"/>
</dbReference>